<organism evidence="1 2">
    <name type="scientific">Prevotella lacticifex</name>
    <dbReference type="NCBI Taxonomy" id="2854755"/>
    <lineage>
        <taxon>Bacteria</taxon>
        <taxon>Pseudomonadati</taxon>
        <taxon>Bacteroidota</taxon>
        <taxon>Bacteroidia</taxon>
        <taxon>Bacteroidales</taxon>
        <taxon>Prevotellaceae</taxon>
        <taxon>Prevotella</taxon>
    </lineage>
</organism>
<dbReference type="GeneID" id="72468643"/>
<proteinExistence type="predicted"/>
<accession>A0A9R1C834</accession>
<dbReference type="Pfam" id="PF00702">
    <property type="entry name" value="Hydrolase"/>
    <property type="match status" value="1"/>
</dbReference>
<dbReference type="InterPro" id="IPR036412">
    <property type="entry name" value="HAD-like_sf"/>
</dbReference>
<reference evidence="1" key="1">
    <citation type="journal article" date="2022" name="Int. J. Syst. Evol. Microbiol.">
        <title>Prevotella lacticifex sp. nov., isolated from the rumen of cows.</title>
        <authorList>
            <person name="Shinkai T."/>
            <person name="Ikeyama N."/>
            <person name="Kumagai M."/>
            <person name="Ohmori H."/>
            <person name="Sakamoto M."/>
            <person name="Ohkuma M."/>
            <person name="Mitsumori M."/>
        </authorList>
    </citation>
    <scope>NUCLEOTIDE SEQUENCE</scope>
    <source>
        <strain evidence="1">R5076</strain>
    </source>
</reference>
<dbReference type="Gene3D" id="1.10.150.240">
    <property type="entry name" value="Putative phosphatase, domain 2"/>
    <property type="match status" value="1"/>
</dbReference>
<protein>
    <submittedName>
        <fullName evidence="1">Hydrolase</fullName>
    </submittedName>
</protein>
<dbReference type="PRINTS" id="PR00413">
    <property type="entry name" value="HADHALOGNASE"/>
</dbReference>
<keyword evidence="1" id="KW-0378">Hydrolase</keyword>
<dbReference type="SFLD" id="SFLDS00003">
    <property type="entry name" value="Haloacid_Dehalogenase"/>
    <property type="match status" value="1"/>
</dbReference>
<dbReference type="Gene3D" id="3.40.50.1000">
    <property type="entry name" value="HAD superfamily/HAD-like"/>
    <property type="match status" value="1"/>
</dbReference>
<dbReference type="NCBIfam" id="TIGR01509">
    <property type="entry name" value="HAD-SF-IA-v3"/>
    <property type="match status" value="1"/>
</dbReference>
<dbReference type="Proteomes" id="UP000825483">
    <property type="component" value="Unassembled WGS sequence"/>
</dbReference>
<dbReference type="InterPro" id="IPR023214">
    <property type="entry name" value="HAD_sf"/>
</dbReference>
<evidence type="ECO:0000313" key="1">
    <source>
        <dbReference type="EMBL" id="GJG57743.1"/>
    </source>
</evidence>
<dbReference type="PANTHER" id="PTHR43611:SF3">
    <property type="entry name" value="FLAVIN MONONUCLEOTIDE HYDROLASE 1, CHLOROPLATIC"/>
    <property type="match status" value="1"/>
</dbReference>
<keyword evidence="2" id="KW-1185">Reference proteome</keyword>
<dbReference type="AlphaFoldDB" id="A0A9R1C834"/>
<dbReference type="EMBL" id="BPUB01000001">
    <property type="protein sequence ID" value="GJG57743.1"/>
    <property type="molecule type" value="Genomic_DNA"/>
</dbReference>
<dbReference type="InterPro" id="IPR006439">
    <property type="entry name" value="HAD-SF_hydro_IA"/>
</dbReference>
<comment type="caution">
    <text evidence="1">The sequence shown here is derived from an EMBL/GenBank/DDBJ whole genome shotgun (WGS) entry which is preliminary data.</text>
</comment>
<dbReference type="SFLD" id="SFLDG01129">
    <property type="entry name" value="C1.5:_HAD__Beta-PGM__Phosphata"/>
    <property type="match status" value="1"/>
</dbReference>
<dbReference type="GO" id="GO:0016787">
    <property type="term" value="F:hydrolase activity"/>
    <property type="evidence" value="ECO:0007669"/>
    <property type="project" value="UniProtKB-KW"/>
</dbReference>
<evidence type="ECO:0000313" key="2">
    <source>
        <dbReference type="Proteomes" id="UP000825483"/>
    </source>
</evidence>
<dbReference type="CDD" id="cd02603">
    <property type="entry name" value="HAD_sEH-N_like"/>
    <property type="match status" value="1"/>
</dbReference>
<dbReference type="PANTHER" id="PTHR43611">
    <property type="entry name" value="ALPHA-D-GLUCOSE 1-PHOSPHATE PHOSPHATASE"/>
    <property type="match status" value="1"/>
</dbReference>
<sequence>MNKEYSNIIFDLGDVLVRLDSDGCMKAFAALGLGEFLDAAKHPEGHELMHNLGLGLISTSQFCNAIRSLSGLPITDRQIVDAANAMLVEIPDRKKEILLRLRKEGKKVFLLSNTIDIHWDYCVANLFPYDGHGVDDYFDRLFLSQRMHLEKPDPEIYKEVVRQTGINPADTLYIDDLPDNCASARQTVGWTVFRNEHFDDWLQLF</sequence>
<name>A0A9R1C834_9BACT</name>
<dbReference type="InterPro" id="IPR023198">
    <property type="entry name" value="PGP-like_dom2"/>
</dbReference>
<dbReference type="RefSeq" id="WP_223928218.1">
    <property type="nucleotide sequence ID" value="NZ_BPTU01000004.1"/>
</dbReference>
<gene>
    <name evidence="1" type="primary">ybbC</name>
    <name evidence="1" type="ORF">PRLR5076_05940</name>
</gene>
<dbReference type="SUPFAM" id="SSF56784">
    <property type="entry name" value="HAD-like"/>
    <property type="match status" value="1"/>
</dbReference>